<evidence type="ECO:0000256" key="3">
    <source>
        <dbReference type="ARBA" id="ARBA00023002"/>
    </source>
</evidence>
<dbReference type="InterPro" id="IPR003349">
    <property type="entry name" value="JmjN"/>
</dbReference>
<dbReference type="PROSITE" id="PS51183">
    <property type="entry name" value="JMJN"/>
    <property type="match status" value="1"/>
</dbReference>
<evidence type="ECO:0000256" key="8">
    <source>
        <dbReference type="SAM" id="MobiDB-lite"/>
    </source>
</evidence>
<evidence type="ECO:0000313" key="12">
    <source>
        <dbReference type="EMBL" id="KAG8476028.1"/>
    </source>
</evidence>
<dbReference type="AlphaFoldDB" id="A0A8J5XW81"/>
<keyword evidence="9" id="KW-0472">Membrane</keyword>
<comment type="caution">
    <text evidence="12">The sequence shown here is derived from an EMBL/GenBank/DDBJ whole genome shotgun (WGS) entry which is preliminary data.</text>
</comment>
<dbReference type="Pfam" id="PF02375">
    <property type="entry name" value="JmjN"/>
    <property type="match status" value="1"/>
</dbReference>
<feature type="region of interest" description="Disordered" evidence="8">
    <location>
        <begin position="957"/>
        <end position="1011"/>
    </location>
</feature>
<protein>
    <recommendedName>
        <fullName evidence="14">Lysine-specific demethylase JMJ706-like</fullName>
    </recommendedName>
</protein>
<keyword evidence="2" id="KW-0479">Metal-binding</keyword>
<dbReference type="SMART" id="SM00558">
    <property type="entry name" value="JmjC"/>
    <property type="match status" value="1"/>
</dbReference>
<feature type="domain" description="JmjC" evidence="11">
    <location>
        <begin position="389"/>
        <end position="559"/>
    </location>
</feature>
<dbReference type="GO" id="GO:0000785">
    <property type="term" value="C:chromatin"/>
    <property type="evidence" value="ECO:0007669"/>
    <property type="project" value="TreeGrafter"/>
</dbReference>
<evidence type="ECO:0000259" key="10">
    <source>
        <dbReference type="PROSITE" id="PS51183"/>
    </source>
</evidence>
<evidence type="ECO:0000256" key="7">
    <source>
        <dbReference type="ARBA" id="ARBA00023242"/>
    </source>
</evidence>
<dbReference type="GO" id="GO:0006355">
    <property type="term" value="P:regulation of DNA-templated transcription"/>
    <property type="evidence" value="ECO:0007669"/>
    <property type="project" value="UniProtKB-ARBA"/>
</dbReference>
<feature type="transmembrane region" description="Helical" evidence="9">
    <location>
        <begin position="102"/>
        <end position="125"/>
    </location>
</feature>
<dbReference type="FunFam" id="2.60.120.650:FF:000016">
    <property type="entry name" value="Lysine-specific demethylase isoform A"/>
    <property type="match status" value="1"/>
</dbReference>
<dbReference type="GO" id="GO:0005634">
    <property type="term" value="C:nucleus"/>
    <property type="evidence" value="ECO:0007669"/>
    <property type="project" value="TreeGrafter"/>
</dbReference>
<keyword evidence="9" id="KW-1133">Transmembrane helix</keyword>
<evidence type="ECO:0000256" key="2">
    <source>
        <dbReference type="ARBA" id="ARBA00022723"/>
    </source>
</evidence>
<proteinExistence type="predicted"/>
<comment type="cofactor">
    <cofactor evidence="1">
        <name>Fe(2+)</name>
        <dbReference type="ChEBI" id="CHEBI:29033"/>
    </cofactor>
</comment>
<keyword evidence="13" id="KW-1185">Reference proteome</keyword>
<gene>
    <name evidence="12" type="ORF">CXB51_032833</name>
</gene>
<dbReference type="GO" id="GO:0141052">
    <property type="term" value="F:histone H3 demethylase activity"/>
    <property type="evidence" value="ECO:0007669"/>
    <property type="project" value="UniProtKB-ARBA"/>
</dbReference>
<dbReference type="PANTHER" id="PTHR10694">
    <property type="entry name" value="LYSINE-SPECIFIC DEMETHYLASE"/>
    <property type="match status" value="1"/>
</dbReference>
<dbReference type="PANTHER" id="PTHR10694:SF33">
    <property type="entry name" value="LYSINE-SPECIFIC DEMETHYLASE 5"/>
    <property type="match status" value="1"/>
</dbReference>
<reference evidence="12 13" key="1">
    <citation type="journal article" date="2021" name="bioRxiv">
        <title>The Gossypium anomalum genome as a resource for cotton improvement and evolutionary analysis of hybrid incompatibility.</title>
        <authorList>
            <person name="Grover C.E."/>
            <person name="Yuan D."/>
            <person name="Arick M.A."/>
            <person name="Miller E.R."/>
            <person name="Hu G."/>
            <person name="Peterson D.G."/>
            <person name="Wendel J.F."/>
            <person name="Udall J.A."/>
        </authorList>
    </citation>
    <scope>NUCLEOTIDE SEQUENCE [LARGE SCALE GENOMIC DNA]</scope>
    <source>
        <strain evidence="12">JFW-Udall</strain>
        <tissue evidence="12">Leaf</tissue>
    </source>
</reference>
<sequence>MSGGTRQHILLQRVLSIPLIGPRFEFTLICGVASVLFRFSKPYPFPFFSHRFSFLLLSCLCRKTASLHRETAIYPTKGVKFAGKHLATFDNFAYTNGEDRDLTFGICGFCGFFLFSFSIGLFVLVKLGKTVAREQPLRHEMVEGRVRLSKEVKNGLEFSKHKKLQQIKSESSSGTSYLINMMARSGGDALRISASCGMRLQGNAGSFSRSNNASCENDVFSKHKVDKFDTSDLEWTEKIPECPVYCPTKEEFEDPLVYLQKIAPEASRYGICKIVSPLVATVPAGVVLMKEKVGFKFTTRVQPFRLAEWDTDDKVTFFMSGINYTFRDFEKMANKVFGRRYYSAGCLSATYLEKEFWHEIAYGKTESVEYACDVEGSAFSSSPSDPLGSSKWNLERLSRLPKSTLRLLETAIPGVTDPMLYIGMLFSMFAWHVEDHYLYSINYHHCGASKTWYGIPGHAASKFEKVVKEHVYTNDILSADGEDGAFDVLLGKTTLFPPSILLKHDVSVYKAVQKPGEFVITFPRAYHAGFSHGFNCGEAVNFAIGDWFPLGAIASLRYAHLNRAPLLPHEELLCKEAMLLYTSLELEDLDYSLADFAAHHCIKVSFVKLMRFLHRARWSVMKSRACTSISPNYYRTIVCTLCKRDCYVAFINCSCNGHPVCLRHDIRSLHLPCGSYRYLFLRDDVAEMEAAAKKFEQDDAISKEIEQQVENGDDLYLYPLSNKLQTDVEDGYFPYCEINVVLGPDIAAINTMVQPLEHISFMNHGKFQPELIDAFSTFATSSLCTNLEQVGSSPKTVQRVANQVSVNGERFPEEVSEKTYELSVSCLSSEDHRSIHQDNVHDPVSRSIVDENSDSSDSPIFRVKRPFSKVEKRFGNDTISSKNSEHQGFKRLKKLQHEGRCGRPVAYESECCRNDEPNRNTNCSSDSKEALENAVKYRLGRGTLPIPISIKYKKMGSEAGMSSRRREHHRNDRFQQELGKRKRDSPSEIGPKRLKVRGPSPIHLGSESRLV</sequence>
<feature type="domain" description="JmjN" evidence="10">
    <location>
        <begin position="242"/>
        <end position="283"/>
    </location>
</feature>
<feature type="compositionally biased region" description="Basic and acidic residues" evidence="8">
    <location>
        <begin position="969"/>
        <end position="979"/>
    </location>
</feature>
<evidence type="ECO:0000259" key="11">
    <source>
        <dbReference type="PROSITE" id="PS51184"/>
    </source>
</evidence>
<dbReference type="OrthoDB" id="1678912at2759"/>
<dbReference type="GO" id="GO:0016491">
    <property type="term" value="F:oxidoreductase activity"/>
    <property type="evidence" value="ECO:0007669"/>
    <property type="project" value="UniProtKB-KW"/>
</dbReference>
<dbReference type="Proteomes" id="UP000701853">
    <property type="component" value="Chromosome 12"/>
</dbReference>
<name>A0A8J5XW81_9ROSI</name>
<dbReference type="Pfam" id="PF02373">
    <property type="entry name" value="JmjC"/>
    <property type="match status" value="1"/>
</dbReference>
<dbReference type="Pfam" id="PF02928">
    <property type="entry name" value="zf-C5HC2"/>
    <property type="match status" value="1"/>
</dbReference>
<evidence type="ECO:0000256" key="6">
    <source>
        <dbReference type="ARBA" id="ARBA00023163"/>
    </source>
</evidence>
<dbReference type="SUPFAM" id="SSF51197">
    <property type="entry name" value="Clavaminate synthase-like"/>
    <property type="match status" value="1"/>
</dbReference>
<dbReference type="EMBL" id="JAHUZN010000012">
    <property type="protein sequence ID" value="KAG8476028.1"/>
    <property type="molecule type" value="Genomic_DNA"/>
</dbReference>
<dbReference type="Gene3D" id="2.60.120.650">
    <property type="entry name" value="Cupin"/>
    <property type="match status" value="1"/>
</dbReference>
<keyword evidence="6" id="KW-0804">Transcription</keyword>
<keyword evidence="7" id="KW-0539">Nucleus</keyword>
<accession>A0A8J5XW81</accession>
<evidence type="ECO:0000256" key="4">
    <source>
        <dbReference type="ARBA" id="ARBA00023004"/>
    </source>
</evidence>
<dbReference type="SMART" id="SM00545">
    <property type="entry name" value="JmjN"/>
    <property type="match status" value="1"/>
</dbReference>
<dbReference type="GO" id="GO:0046872">
    <property type="term" value="F:metal ion binding"/>
    <property type="evidence" value="ECO:0007669"/>
    <property type="project" value="UniProtKB-KW"/>
</dbReference>
<evidence type="ECO:0000256" key="5">
    <source>
        <dbReference type="ARBA" id="ARBA00023015"/>
    </source>
</evidence>
<keyword evidence="9" id="KW-0812">Transmembrane</keyword>
<keyword evidence="5" id="KW-0805">Transcription regulation</keyword>
<evidence type="ECO:0000313" key="13">
    <source>
        <dbReference type="Proteomes" id="UP000701853"/>
    </source>
</evidence>
<dbReference type="GO" id="GO:0040029">
    <property type="term" value="P:epigenetic regulation of gene expression"/>
    <property type="evidence" value="ECO:0007669"/>
    <property type="project" value="UniProtKB-ARBA"/>
</dbReference>
<keyword evidence="3" id="KW-0560">Oxidoreductase</keyword>
<dbReference type="PROSITE" id="PS51184">
    <property type="entry name" value="JMJC"/>
    <property type="match status" value="1"/>
</dbReference>
<organism evidence="12 13">
    <name type="scientific">Gossypium anomalum</name>
    <dbReference type="NCBI Taxonomy" id="47600"/>
    <lineage>
        <taxon>Eukaryota</taxon>
        <taxon>Viridiplantae</taxon>
        <taxon>Streptophyta</taxon>
        <taxon>Embryophyta</taxon>
        <taxon>Tracheophyta</taxon>
        <taxon>Spermatophyta</taxon>
        <taxon>Magnoliopsida</taxon>
        <taxon>eudicotyledons</taxon>
        <taxon>Gunneridae</taxon>
        <taxon>Pentapetalae</taxon>
        <taxon>rosids</taxon>
        <taxon>malvids</taxon>
        <taxon>Malvales</taxon>
        <taxon>Malvaceae</taxon>
        <taxon>Malvoideae</taxon>
        <taxon>Gossypium</taxon>
    </lineage>
</organism>
<evidence type="ECO:0000256" key="9">
    <source>
        <dbReference type="SAM" id="Phobius"/>
    </source>
</evidence>
<dbReference type="InterPro" id="IPR004198">
    <property type="entry name" value="Znf_C5HC2"/>
</dbReference>
<evidence type="ECO:0000256" key="1">
    <source>
        <dbReference type="ARBA" id="ARBA00001954"/>
    </source>
</evidence>
<keyword evidence="4" id="KW-0408">Iron</keyword>
<evidence type="ECO:0008006" key="14">
    <source>
        <dbReference type="Google" id="ProtNLM"/>
    </source>
</evidence>
<dbReference type="InterPro" id="IPR003347">
    <property type="entry name" value="JmjC_dom"/>
</dbReference>